<sequence length="166" mass="19109">MKRNTALATVYALSENTLKEYQRKTKEIAGEEKAREIDREVAKARVVEKQTVIQNKDSEYVHHTSFGDTLIYDTMSGRYFRSSTNAIESAVNCVNKLIIDDGNATVNDFYNELDIPCVVAGNMIGWKYEKEQLDITFDSDIDRLGNPFLILTYRSRPVPLNNYYYN</sequence>
<accession>A0A645GDJ7</accession>
<proteinExistence type="predicted"/>
<dbReference type="EMBL" id="VSSQ01072885">
    <property type="protein sequence ID" value="MPN24150.1"/>
    <property type="molecule type" value="Genomic_DNA"/>
</dbReference>
<organism evidence="1">
    <name type="scientific">bioreactor metagenome</name>
    <dbReference type="NCBI Taxonomy" id="1076179"/>
    <lineage>
        <taxon>unclassified sequences</taxon>
        <taxon>metagenomes</taxon>
        <taxon>ecological metagenomes</taxon>
    </lineage>
</organism>
<dbReference type="AlphaFoldDB" id="A0A645GDJ7"/>
<reference evidence="1" key="1">
    <citation type="submission" date="2019-08" db="EMBL/GenBank/DDBJ databases">
        <authorList>
            <person name="Kucharzyk K."/>
            <person name="Murdoch R.W."/>
            <person name="Higgins S."/>
            <person name="Loffler F."/>
        </authorList>
    </citation>
    <scope>NUCLEOTIDE SEQUENCE</scope>
</reference>
<comment type="caution">
    <text evidence="1">The sequence shown here is derived from an EMBL/GenBank/DDBJ whole genome shotgun (WGS) entry which is preliminary data.</text>
</comment>
<name>A0A645GDJ7_9ZZZZ</name>
<evidence type="ECO:0000313" key="1">
    <source>
        <dbReference type="EMBL" id="MPN24150.1"/>
    </source>
</evidence>
<dbReference type="InterPro" id="IPR045933">
    <property type="entry name" value="DUF6353"/>
</dbReference>
<dbReference type="Pfam" id="PF19880">
    <property type="entry name" value="DUF6353"/>
    <property type="match status" value="1"/>
</dbReference>
<gene>
    <name evidence="1" type="ORF">SDC9_171544</name>
</gene>
<protein>
    <submittedName>
        <fullName evidence="1">Uncharacterized protein</fullName>
    </submittedName>
</protein>